<dbReference type="InterPro" id="IPR049453">
    <property type="entry name" value="Memb_transporter_dom"/>
</dbReference>
<dbReference type="AlphaFoldDB" id="A0A9N8EZA2"/>
<dbReference type="Pfam" id="PF13515">
    <property type="entry name" value="FUSC_2"/>
    <property type="match status" value="1"/>
</dbReference>
<feature type="region of interest" description="Disordered" evidence="5">
    <location>
        <begin position="1"/>
        <end position="52"/>
    </location>
</feature>
<evidence type="ECO:0000256" key="6">
    <source>
        <dbReference type="SAM" id="Phobius"/>
    </source>
</evidence>
<dbReference type="Proteomes" id="UP001153069">
    <property type="component" value="Unassembled WGS sequence"/>
</dbReference>
<evidence type="ECO:0000313" key="8">
    <source>
        <dbReference type="EMBL" id="CAB9528684.1"/>
    </source>
</evidence>
<comment type="subcellular location">
    <subcellularLocation>
        <location evidence="1">Membrane</location>
        <topology evidence="1">Multi-pass membrane protein</topology>
    </subcellularLocation>
</comment>
<feature type="transmembrane region" description="Helical" evidence="6">
    <location>
        <begin position="100"/>
        <end position="117"/>
    </location>
</feature>
<keyword evidence="4 6" id="KW-0472">Membrane</keyword>
<feature type="transmembrane region" description="Helical" evidence="6">
    <location>
        <begin position="156"/>
        <end position="177"/>
    </location>
</feature>
<dbReference type="EMBL" id="CAICTM010002289">
    <property type="protein sequence ID" value="CAB9528684.1"/>
    <property type="molecule type" value="Genomic_DNA"/>
</dbReference>
<evidence type="ECO:0000259" key="7">
    <source>
        <dbReference type="Pfam" id="PF13515"/>
    </source>
</evidence>
<evidence type="ECO:0000256" key="1">
    <source>
        <dbReference type="ARBA" id="ARBA00004141"/>
    </source>
</evidence>
<organism evidence="8 9">
    <name type="scientific">Seminavis robusta</name>
    <dbReference type="NCBI Taxonomy" id="568900"/>
    <lineage>
        <taxon>Eukaryota</taxon>
        <taxon>Sar</taxon>
        <taxon>Stramenopiles</taxon>
        <taxon>Ochrophyta</taxon>
        <taxon>Bacillariophyta</taxon>
        <taxon>Bacillariophyceae</taxon>
        <taxon>Bacillariophycidae</taxon>
        <taxon>Naviculales</taxon>
        <taxon>Naviculaceae</taxon>
        <taxon>Seminavis</taxon>
    </lineage>
</organism>
<evidence type="ECO:0000256" key="4">
    <source>
        <dbReference type="ARBA" id="ARBA00023136"/>
    </source>
</evidence>
<name>A0A9N8EZA2_9STRA</name>
<keyword evidence="2 6" id="KW-0812">Transmembrane</keyword>
<feature type="transmembrane region" description="Helical" evidence="6">
    <location>
        <begin position="183"/>
        <end position="204"/>
    </location>
</feature>
<protein>
    <recommendedName>
        <fullName evidence="7">Integral membrane bound transporter domain-containing protein</fullName>
    </recommendedName>
</protein>
<proteinExistence type="predicted"/>
<keyword evidence="9" id="KW-1185">Reference proteome</keyword>
<evidence type="ECO:0000313" key="9">
    <source>
        <dbReference type="Proteomes" id="UP001153069"/>
    </source>
</evidence>
<gene>
    <name evidence="8" type="ORF">SEMRO_2291_G322200.1</name>
</gene>
<comment type="caution">
    <text evidence="8">The sequence shown here is derived from an EMBL/GenBank/DDBJ whole genome shotgun (WGS) entry which is preliminary data.</text>
</comment>
<feature type="transmembrane region" description="Helical" evidence="6">
    <location>
        <begin position="129"/>
        <end position="149"/>
    </location>
</feature>
<feature type="transmembrane region" description="Helical" evidence="6">
    <location>
        <begin position="248"/>
        <end position="268"/>
    </location>
</feature>
<feature type="transmembrane region" description="Helical" evidence="6">
    <location>
        <begin position="216"/>
        <end position="236"/>
    </location>
</feature>
<dbReference type="OrthoDB" id="50252at2759"/>
<evidence type="ECO:0000256" key="3">
    <source>
        <dbReference type="ARBA" id="ARBA00022989"/>
    </source>
</evidence>
<dbReference type="PANTHER" id="PTHR31086">
    <property type="entry name" value="ALUMINUM-ACTIVATED MALATE TRANSPORTER 10"/>
    <property type="match status" value="1"/>
</dbReference>
<evidence type="ECO:0000256" key="5">
    <source>
        <dbReference type="SAM" id="MobiDB-lite"/>
    </source>
</evidence>
<reference evidence="8" key="1">
    <citation type="submission" date="2020-06" db="EMBL/GenBank/DDBJ databases">
        <authorList>
            <consortium name="Plant Systems Biology data submission"/>
        </authorList>
    </citation>
    <scope>NUCLEOTIDE SEQUENCE</scope>
    <source>
        <strain evidence="8">D6</strain>
    </source>
</reference>
<feature type="domain" description="Integral membrane bound transporter" evidence="7">
    <location>
        <begin position="120"/>
        <end position="261"/>
    </location>
</feature>
<feature type="compositionally biased region" description="Polar residues" evidence="5">
    <location>
        <begin position="42"/>
        <end position="52"/>
    </location>
</feature>
<accession>A0A9N8EZA2</accession>
<dbReference type="GO" id="GO:0016020">
    <property type="term" value="C:membrane"/>
    <property type="evidence" value="ECO:0007669"/>
    <property type="project" value="UniProtKB-SubCell"/>
</dbReference>
<keyword evidence="3 6" id="KW-1133">Transmembrane helix</keyword>
<evidence type="ECO:0000256" key="2">
    <source>
        <dbReference type="ARBA" id="ARBA00022692"/>
    </source>
</evidence>
<sequence length="561" mass="62115">MVARATAQDGPSPEQSPLLGRSQSKYSTGSDDDDEVRPPTAQGMSPASSVSTFCHTSTDSVSDCDERFASLLGPHDLTENAGEKKHQSIWQRIDKGALQFALRMAVVLSLSSLFVLVRTDTWHFPDGMWVLVSVLFVCWFPALDAASVIEKIMQRLIGTFVGAFLGLSCGFASIFFFKSRETQAMFLECCMFVFVFGIIFAAGQTKVGTVKVIRKFAYATILCVLTFCICMLPFAVDEDPKWNTGVWRVVNVIVGCLLGALGSIVVCPKSTTDVLLDKAARQVKMAGDASEAVLQTAADFFAGHIAVNRLADDILETPLESAIEWKFLRSDSLRSDCSRESIARADIALKKYEEAIADWRLSKMLFPLAHYDPFHLGINKTASSDMQMEIARTLARALRIQTTIVVMDGMIRNDAEYDFLPSHLALFAETGILIKRMLTIPLRLERSDDAATRLFRALEQTRKCILVMSTAVSGEEDDFEDLRGKGIEDFQKNLLGTGTGTPVDISVRTTGDENGRGIPRDVTGRHDNTLFFLQLVEHLILRSLRLYQAWKHVEPNCTKSG</sequence>